<evidence type="ECO:0000313" key="3">
    <source>
        <dbReference type="Proteomes" id="UP000324897"/>
    </source>
</evidence>
<reference evidence="2 3" key="1">
    <citation type="journal article" date="2019" name="Sci. Rep.">
        <title>A high-quality genome of Eragrostis curvula grass provides insights into Poaceae evolution and supports new strategies to enhance forage quality.</title>
        <authorList>
            <person name="Carballo J."/>
            <person name="Santos B.A.C.M."/>
            <person name="Zappacosta D."/>
            <person name="Garbus I."/>
            <person name="Selva J.P."/>
            <person name="Gallo C.A."/>
            <person name="Diaz A."/>
            <person name="Albertini E."/>
            <person name="Caccamo M."/>
            <person name="Echenique V."/>
        </authorList>
    </citation>
    <scope>NUCLEOTIDE SEQUENCE [LARGE SCALE GENOMIC DNA]</scope>
    <source>
        <strain evidence="3">cv. Victoria</strain>
        <tissue evidence="2">Leaf</tissue>
    </source>
</reference>
<evidence type="ECO:0000256" key="1">
    <source>
        <dbReference type="SAM" id="MobiDB-lite"/>
    </source>
</evidence>
<feature type="non-terminal residue" evidence="2">
    <location>
        <position position="1"/>
    </location>
</feature>
<gene>
    <name evidence="2" type="ORF">EJB05_53898</name>
</gene>
<name>A0A5J9SNZ3_9POAL</name>
<dbReference type="Gramene" id="TVU00657">
    <property type="protein sequence ID" value="TVU00657"/>
    <property type="gene ID" value="EJB05_53898"/>
</dbReference>
<keyword evidence="3" id="KW-1185">Reference proteome</keyword>
<feature type="compositionally biased region" description="Basic and acidic residues" evidence="1">
    <location>
        <begin position="12"/>
        <end position="23"/>
    </location>
</feature>
<dbReference type="Proteomes" id="UP000324897">
    <property type="component" value="Unassembled WGS sequence"/>
</dbReference>
<proteinExistence type="predicted"/>
<protein>
    <submittedName>
        <fullName evidence="2">Uncharacterized protein</fullName>
    </submittedName>
</protein>
<accession>A0A5J9SNZ3</accession>
<comment type="caution">
    <text evidence="2">The sequence shown here is derived from an EMBL/GenBank/DDBJ whole genome shotgun (WGS) entry which is preliminary data.</text>
</comment>
<dbReference type="EMBL" id="RWGY01000561">
    <property type="protein sequence ID" value="TVU00657.1"/>
    <property type="molecule type" value="Genomic_DNA"/>
</dbReference>
<dbReference type="AlphaFoldDB" id="A0A5J9SNZ3"/>
<sequence>DYYVGRPACPPDTKDKHETKATGEPKAVSTQTPGDYFIGRPTSHEMGKEVKKVTEASASKEMEEVQMAIAASPPKKKGSGFLEKWFRCFTPNGGTE</sequence>
<feature type="region of interest" description="Disordered" evidence="1">
    <location>
        <begin position="1"/>
        <end position="49"/>
    </location>
</feature>
<evidence type="ECO:0000313" key="2">
    <source>
        <dbReference type="EMBL" id="TVU00657.1"/>
    </source>
</evidence>
<organism evidence="2 3">
    <name type="scientific">Eragrostis curvula</name>
    <name type="common">weeping love grass</name>
    <dbReference type="NCBI Taxonomy" id="38414"/>
    <lineage>
        <taxon>Eukaryota</taxon>
        <taxon>Viridiplantae</taxon>
        <taxon>Streptophyta</taxon>
        <taxon>Embryophyta</taxon>
        <taxon>Tracheophyta</taxon>
        <taxon>Spermatophyta</taxon>
        <taxon>Magnoliopsida</taxon>
        <taxon>Liliopsida</taxon>
        <taxon>Poales</taxon>
        <taxon>Poaceae</taxon>
        <taxon>PACMAD clade</taxon>
        <taxon>Chloridoideae</taxon>
        <taxon>Eragrostideae</taxon>
        <taxon>Eragrostidinae</taxon>
        <taxon>Eragrostis</taxon>
    </lineage>
</organism>